<sequence>MDSAASQFRRDRRNAQNAPSSNSATDAPATAVSGETMGWDPEREVVVSASAIPSAVEATWAPSREPSEPQPAGRTPSPLVDAAQAPPAAPFPASSPPAVGPSSASPAAAIPVDPSRGGESVRLGWDAGQPSLYAGEAPASTPVKRGLVSGATVLPEITEAPPAVRKLWKHPAFIVSMITTVLALGVGGTLIVLAAISGGPPRVSGLDITTGSGGVALSWSGPNTPYDLYVVGGGGEVADISQLVRGRDAWISRTFQYFDDDSCFVVRASSVTGDVSLGADALDAQGAASICVSDADE</sequence>
<keyword evidence="6" id="KW-1185">Reference proteome</keyword>
<feature type="compositionally biased region" description="Pro residues" evidence="1">
    <location>
        <begin position="87"/>
        <end position="99"/>
    </location>
</feature>
<dbReference type="OrthoDB" id="5018581at2"/>
<keyword evidence="2" id="KW-1133">Transmembrane helix</keyword>
<feature type="compositionally biased region" description="Low complexity" evidence="1">
    <location>
        <begin position="46"/>
        <end position="58"/>
    </location>
</feature>
<feature type="region of interest" description="Disordered" evidence="1">
    <location>
        <begin position="1"/>
        <end position="123"/>
    </location>
</feature>
<feature type="compositionally biased region" description="Low complexity" evidence="1">
    <location>
        <begin position="100"/>
        <end position="115"/>
    </location>
</feature>
<accession>A0A2P8GX33</accession>
<evidence type="ECO:0000256" key="2">
    <source>
        <dbReference type="SAM" id="Phobius"/>
    </source>
</evidence>
<dbReference type="EMBL" id="RZGY01000001">
    <property type="protein sequence ID" value="RUQ86967.1"/>
    <property type="molecule type" value="Genomic_DNA"/>
</dbReference>
<name>A0A2P8GX33_9MICO</name>
<dbReference type="Proteomes" id="UP000241203">
    <property type="component" value="Unassembled WGS sequence"/>
</dbReference>
<feature type="compositionally biased region" description="Polar residues" evidence="1">
    <location>
        <begin position="15"/>
        <end position="25"/>
    </location>
</feature>
<dbReference type="Proteomes" id="UP000268291">
    <property type="component" value="Unassembled WGS sequence"/>
</dbReference>
<reference evidence="3 5" key="1">
    <citation type="submission" date="2018-03" db="EMBL/GenBank/DDBJ databases">
        <title>Genomic Encyclopedia of Archaeal and Bacterial Type Strains, Phase II (KMG-II): from individual species to whole genera.</title>
        <authorList>
            <person name="Goeker M."/>
        </authorList>
    </citation>
    <scope>NUCLEOTIDE SEQUENCE [LARGE SCALE GENOMIC DNA]</scope>
    <source>
        <strain evidence="3 5">DSM 21548</strain>
    </source>
</reference>
<keyword evidence="2" id="KW-0472">Membrane</keyword>
<comment type="caution">
    <text evidence="3">The sequence shown here is derived from an EMBL/GenBank/DDBJ whole genome shotgun (WGS) entry which is preliminary data.</text>
</comment>
<reference evidence="4 6" key="2">
    <citation type="submission" date="2018-12" db="EMBL/GenBank/DDBJ databases">
        <authorList>
            <person name="hu s."/>
            <person name="Xu Y."/>
            <person name="Xu B."/>
            <person name="Li F."/>
        </authorList>
    </citation>
    <scope>NUCLEOTIDE SEQUENCE [LARGE SCALE GENOMIC DNA]</scope>
    <source>
        <strain evidence="4 6">KSW2-17</strain>
    </source>
</reference>
<gene>
    <name evidence="3" type="ORF">CLV49_2146</name>
    <name evidence="4" type="ORF">ELQ93_08485</name>
</gene>
<evidence type="ECO:0000313" key="5">
    <source>
        <dbReference type="Proteomes" id="UP000241203"/>
    </source>
</evidence>
<feature type="transmembrane region" description="Helical" evidence="2">
    <location>
        <begin position="172"/>
        <end position="196"/>
    </location>
</feature>
<evidence type="ECO:0000256" key="1">
    <source>
        <dbReference type="SAM" id="MobiDB-lite"/>
    </source>
</evidence>
<dbReference type="EMBL" id="PYAU01000001">
    <property type="protein sequence ID" value="PSL38521.1"/>
    <property type="molecule type" value="Genomic_DNA"/>
</dbReference>
<evidence type="ECO:0000313" key="4">
    <source>
        <dbReference type="EMBL" id="RUQ86967.1"/>
    </source>
</evidence>
<evidence type="ECO:0000313" key="6">
    <source>
        <dbReference type="Proteomes" id="UP000268291"/>
    </source>
</evidence>
<dbReference type="RefSeq" id="WP_127054329.1">
    <property type="nucleotide sequence ID" value="NZ_PYAU01000001.1"/>
</dbReference>
<evidence type="ECO:0000313" key="3">
    <source>
        <dbReference type="EMBL" id="PSL38521.1"/>
    </source>
</evidence>
<protein>
    <submittedName>
        <fullName evidence="3">Uncharacterized protein</fullName>
    </submittedName>
</protein>
<proteinExistence type="predicted"/>
<organism evidence="3 5">
    <name type="scientific">Labedella gwakjiensis</name>
    <dbReference type="NCBI Taxonomy" id="390269"/>
    <lineage>
        <taxon>Bacteria</taxon>
        <taxon>Bacillati</taxon>
        <taxon>Actinomycetota</taxon>
        <taxon>Actinomycetes</taxon>
        <taxon>Micrococcales</taxon>
        <taxon>Microbacteriaceae</taxon>
        <taxon>Labedella</taxon>
    </lineage>
</organism>
<dbReference type="AlphaFoldDB" id="A0A2P8GX33"/>
<keyword evidence="2" id="KW-0812">Transmembrane</keyword>